<evidence type="ECO:0000259" key="16">
    <source>
        <dbReference type="Pfam" id="PF10613"/>
    </source>
</evidence>
<evidence type="ECO:0000256" key="5">
    <source>
        <dbReference type="ARBA" id="ARBA00022692"/>
    </source>
</evidence>
<feature type="transmembrane region" description="Helical" evidence="14">
    <location>
        <begin position="358"/>
        <end position="382"/>
    </location>
</feature>
<dbReference type="InterPro" id="IPR052192">
    <property type="entry name" value="Insect_Ionotropic_Sensory_Rcpt"/>
</dbReference>
<feature type="transmembrane region" description="Helical" evidence="14">
    <location>
        <begin position="111"/>
        <end position="132"/>
    </location>
</feature>
<name>A0A4Y2EEH8_ARAVE</name>
<accession>A0A4Y2EEH8</accession>
<feature type="binding site" evidence="13">
    <location>
        <position position="74"/>
    </location>
    <ligand>
        <name>L-glutamate</name>
        <dbReference type="ChEBI" id="CHEBI:29985"/>
    </ligand>
</feature>
<evidence type="ECO:0000256" key="11">
    <source>
        <dbReference type="ARBA" id="ARBA00023286"/>
    </source>
</evidence>
<dbReference type="Pfam" id="PF10613">
    <property type="entry name" value="Lig_chan-Glu_bd"/>
    <property type="match status" value="1"/>
</dbReference>
<keyword evidence="5 14" id="KW-0812">Transmembrane</keyword>
<evidence type="ECO:0000256" key="3">
    <source>
        <dbReference type="ARBA" id="ARBA00022448"/>
    </source>
</evidence>
<keyword evidence="6 14" id="KW-1133">Transmembrane helix</keyword>
<keyword evidence="8 14" id="KW-0472">Membrane</keyword>
<dbReference type="Gene3D" id="1.10.287.70">
    <property type="match status" value="1"/>
</dbReference>
<evidence type="ECO:0000256" key="2">
    <source>
        <dbReference type="ARBA" id="ARBA00008685"/>
    </source>
</evidence>
<dbReference type="SUPFAM" id="SSF53850">
    <property type="entry name" value="Periplasmic binding protein-like II"/>
    <property type="match status" value="1"/>
</dbReference>
<evidence type="ECO:0000256" key="4">
    <source>
        <dbReference type="ARBA" id="ARBA00022475"/>
    </source>
</evidence>
<evidence type="ECO:0000256" key="14">
    <source>
        <dbReference type="SAM" id="Phobius"/>
    </source>
</evidence>
<feature type="domain" description="Ionotropic glutamate receptor L-glutamate and glycine-binding" evidence="16">
    <location>
        <begin position="4"/>
        <end position="96"/>
    </location>
</feature>
<evidence type="ECO:0000256" key="12">
    <source>
        <dbReference type="ARBA" id="ARBA00023303"/>
    </source>
</evidence>
<dbReference type="GO" id="GO:0038023">
    <property type="term" value="F:signaling receptor activity"/>
    <property type="evidence" value="ECO:0007669"/>
    <property type="project" value="InterPro"/>
</dbReference>
<dbReference type="GO" id="GO:0050906">
    <property type="term" value="P:detection of stimulus involved in sensory perception"/>
    <property type="evidence" value="ECO:0007669"/>
    <property type="project" value="UniProtKB-ARBA"/>
</dbReference>
<dbReference type="InterPro" id="IPR019594">
    <property type="entry name" value="Glu/Gly-bd"/>
</dbReference>
<sequence>MEKNEDGSINLSGIMGRYLHVIMKAMDVPYEVIMPKDQEWGRLSSDGNWTGMIGMLQKGEADLAIHFLSITEQRAHVVDFSPVYKTEDVTFAIKKPGRIPTSMAFIHPFQYSIWTMILILIVLMPLAFRILFRTKYVYSKILLIILGALLKQPNLMILDSFSSRIFFCSWLIFAMVVSYSYSAVLLSLLTVPSEIPVVRNFKELSEAVAKNNYKCFVPKGSIVVDALVDSEKKHLNFLAEVALHHKWYLGSYDLTISPQIDTQSAIVTLRSLLETVAGPEEWKEHFLSDDTLVTFKFAIPMSKKFCEKIRLNKLISRMNNAGIYMQIVSEEAFKSWLTVQERRHIVSLEKKPLACRDLIGAFLLLLVGLKLGIFALLCEIAWARLKK</sequence>
<keyword evidence="18" id="KW-1185">Reference proteome</keyword>
<feature type="transmembrane region" description="Helical" evidence="14">
    <location>
        <begin position="165"/>
        <end position="189"/>
    </location>
</feature>
<feature type="domain" description="Ionotropic glutamate receptor C-terminal" evidence="15">
    <location>
        <begin position="134"/>
        <end position="369"/>
    </location>
</feature>
<organism evidence="17 18">
    <name type="scientific">Araneus ventricosus</name>
    <name type="common">Orbweaver spider</name>
    <name type="synonym">Epeira ventricosa</name>
    <dbReference type="NCBI Taxonomy" id="182803"/>
    <lineage>
        <taxon>Eukaryota</taxon>
        <taxon>Metazoa</taxon>
        <taxon>Ecdysozoa</taxon>
        <taxon>Arthropoda</taxon>
        <taxon>Chelicerata</taxon>
        <taxon>Arachnida</taxon>
        <taxon>Araneae</taxon>
        <taxon>Araneomorphae</taxon>
        <taxon>Entelegynae</taxon>
        <taxon>Araneoidea</taxon>
        <taxon>Araneidae</taxon>
        <taxon>Araneus</taxon>
    </lineage>
</organism>
<keyword evidence="10" id="KW-0325">Glycoprotein</keyword>
<dbReference type="InterPro" id="IPR001508">
    <property type="entry name" value="Iono_Glu_rcpt_met"/>
</dbReference>
<dbReference type="GO" id="GO:0005886">
    <property type="term" value="C:plasma membrane"/>
    <property type="evidence" value="ECO:0007669"/>
    <property type="project" value="UniProtKB-SubCell"/>
</dbReference>
<evidence type="ECO:0000313" key="17">
    <source>
        <dbReference type="EMBL" id="GBM27177.1"/>
    </source>
</evidence>
<keyword evidence="11" id="KW-1071">Ligand-gated ion channel</keyword>
<dbReference type="PRINTS" id="PR00177">
    <property type="entry name" value="NMDARECEPTOR"/>
</dbReference>
<dbReference type="EMBL" id="BGPR01000578">
    <property type="protein sequence ID" value="GBM27177.1"/>
    <property type="molecule type" value="Genomic_DNA"/>
</dbReference>
<dbReference type="PANTHER" id="PTHR42643:SF39">
    <property type="entry name" value="IONOTROPIC RECEPTOR 56A-RELATED"/>
    <property type="match status" value="1"/>
</dbReference>
<dbReference type="Proteomes" id="UP000499080">
    <property type="component" value="Unassembled WGS sequence"/>
</dbReference>
<dbReference type="InterPro" id="IPR001320">
    <property type="entry name" value="Iontro_rcpt_C"/>
</dbReference>
<protein>
    <recommendedName>
        <fullName evidence="19">Ionotropic glutamate receptor L-glutamate and glycine-binding domain-containing protein</fullName>
    </recommendedName>
</protein>
<keyword evidence="7" id="KW-0406">Ion transport</keyword>
<evidence type="ECO:0000256" key="9">
    <source>
        <dbReference type="ARBA" id="ARBA00023170"/>
    </source>
</evidence>
<dbReference type="PANTHER" id="PTHR42643">
    <property type="entry name" value="IONOTROPIC RECEPTOR 20A-RELATED"/>
    <property type="match status" value="1"/>
</dbReference>
<keyword evidence="3" id="KW-0813">Transport</keyword>
<feature type="binding site" evidence="13">
    <location>
        <position position="69"/>
    </location>
    <ligand>
        <name>L-glutamate</name>
        <dbReference type="ChEBI" id="CHEBI:29985"/>
    </ligand>
</feature>
<keyword evidence="12" id="KW-0407">Ion channel</keyword>
<gene>
    <name evidence="17" type="ORF">AVEN_9847_1</name>
</gene>
<evidence type="ECO:0000256" key="10">
    <source>
        <dbReference type="ARBA" id="ARBA00023180"/>
    </source>
</evidence>
<comment type="caution">
    <text evidence="17">The sequence shown here is derived from an EMBL/GenBank/DDBJ whole genome shotgun (WGS) entry which is preliminary data.</text>
</comment>
<keyword evidence="4" id="KW-1003">Cell membrane</keyword>
<evidence type="ECO:0000256" key="7">
    <source>
        <dbReference type="ARBA" id="ARBA00023065"/>
    </source>
</evidence>
<dbReference type="Gene3D" id="3.40.190.10">
    <property type="entry name" value="Periplasmic binding protein-like II"/>
    <property type="match status" value="1"/>
</dbReference>
<reference evidence="17 18" key="1">
    <citation type="journal article" date="2019" name="Sci. Rep.">
        <title>Orb-weaving spider Araneus ventricosus genome elucidates the spidroin gene catalogue.</title>
        <authorList>
            <person name="Kono N."/>
            <person name="Nakamura H."/>
            <person name="Ohtoshi R."/>
            <person name="Moran D.A.P."/>
            <person name="Shinohara A."/>
            <person name="Yoshida Y."/>
            <person name="Fujiwara M."/>
            <person name="Mori M."/>
            <person name="Tomita M."/>
            <person name="Arakawa K."/>
        </authorList>
    </citation>
    <scope>NUCLEOTIDE SEQUENCE [LARGE SCALE GENOMIC DNA]</scope>
</reference>
<comment type="similarity">
    <text evidence="2">Belongs to the glutamate-gated ion channel (TC 1.A.10.1) family.</text>
</comment>
<evidence type="ECO:0000259" key="15">
    <source>
        <dbReference type="Pfam" id="PF00060"/>
    </source>
</evidence>
<dbReference type="GO" id="GO:0015276">
    <property type="term" value="F:ligand-gated monoatomic ion channel activity"/>
    <property type="evidence" value="ECO:0007669"/>
    <property type="project" value="InterPro"/>
</dbReference>
<keyword evidence="9" id="KW-0675">Receptor</keyword>
<proteinExistence type="inferred from homology"/>
<evidence type="ECO:0008006" key="19">
    <source>
        <dbReference type="Google" id="ProtNLM"/>
    </source>
</evidence>
<evidence type="ECO:0000313" key="18">
    <source>
        <dbReference type="Proteomes" id="UP000499080"/>
    </source>
</evidence>
<dbReference type="Pfam" id="PF00060">
    <property type="entry name" value="Lig_chan"/>
    <property type="match status" value="1"/>
</dbReference>
<dbReference type="OrthoDB" id="6430631at2759"/>
<comment type="subcellular location">
    <subcellularLocation>
        <location evidence="1">Cell membrane</location>
        <topology evidence="1">Multi-pass membrane protein</topology>
    </subcellularLocation>
</comment>
<evidence type="ECO:0000256" key="1">
    <source>
        <dbReference type="ARBA" id="ARBA00004651"/>
    </source>
</evidence>
<evidence type="ECO:0000256" key="13">
    <source>
        <dbReference type="PIRSR" id="PIRSR601508-1"/>
    </source>
</evidence>
<evidence type="ECO:0000256" key="8">
    <source>
        <dbReference type="ARBA" id="ARBA00023136"/>
    </source>
</evidence>
<dbReference type="AlphaFoldDB" id="A0A4Y2EEH8"/>
<evidence type="ECO:0000256" key="6">
    <source>
        <dbReference type="ARBA" id="ARBA00022989"/>
    </source>
</evidence>